<dbReference type="SUPFAM" id="SSF52317">
    <property type="entry name" value="Class I glutamine amidotransferase-like"/>
    <property type="match status" value="1"/>
</dbReference>
<dbReference type="Pfam" id="PF01656">
    <property type="entry name" value="CbiA"/>
    <property type="match status" value="1"/>
</dbReference>
<keyword evidence="5" id="KW-0460">Magnesium</keyword>
<dbReference type="InterPro" id="IPR027417">
    <property type="entry name" value="P-loop_NTPase"/>
</dbReference>
<dbReference type="AlphaFoldDB" id="A0A9E7DKM7"/>
<dbReference type="NCBIfam" id="NF002204">
    <property type="entry name" value="PRK01077.1"/>
    <property type="match status" value="1"/>
</dbReference>
<dbReference type="InterPro" id="IPR011698">
    <property type="entry name" value="GATase_3"/>
</dbReference>
<evidence type="ECO:0000256" key="4">
    <source>
        <dbReference type="ARBA" id="ARBA00022840"/>
    </source>
</evidence>
<name>A0A9E7DKM7_9FIRM</name>
<dbReference type="PANTHER" id="PTHR43873:SF1">
    <property type="entry name" value="COBYRINATE A,C-DIAMIDE SYNTHASE"/>
    <property type="match status" value="1"/>
</dbReference>
<dbReference type="PANTHER" id="PTHR43873">
    <property type="entry name" value="COBYRINATE A,C-DIAMIDE SYNTHASE"/>
    <property type="match status" value="1"/>
</dbReference>
<gene>
    <name evidence="9" type="ORF">M1R53_02760</name>
</gene>
<organism evidence="9 10">
    <name type="scientific">Fenollaria massiliensis</name>
    <dbReference type="NCBI Taxonomy" id="938288"/>
    <lineage>
        <taxon>Bacteria</taxon>
        <taxon>Bacillati</taxon>
        <taxon>Bacillota</taxon>
        <taxon>Clostridia</taxon>
        <taxon>Eubacteriales</taxon>
        <taxon>Fenollaria</taxon>
    </lineage>
</organism>
<evidence type="ECO:0000259" key="8">
    <source>
        <dbReference type="Pfam" id="PF07685"/>
    </source>
</evidence>
<feature type="domain" description="CobQ/CobB/MinD/ParA nucleotide binding" evidence="7">
    <location>
        <begin position="4"/>
        <end position="175"/>
    </location>
</feature>
<dbReference type="InterPro" id="IPR004484">
    <property type="entry name" value="CbiA/CobB_synth"/>
</dbReference>
<evidence type="ECO:0000256" key="6">
    <source>
        <dbReference type="ARBA" id="ARBA00022962"/>
    </source>
</evidence>
<dbReference type="Proteomes" id="UP000831151">
    <property type="component" value="Chromosome"/>
</dbReference>
<protein>
    <submittedName>
        <fullName evidence="9">Cobyrinate a,c-diamide synthase</fullName>
    </submittedName>
</protein>
<dbReference type="KEGG" id="fms:M1R53_02760"/>
<dbReference type="RefSeq" id="WP_249242990.1">
    <property type="nucleotide sequence ID" value="NZ_CP096649.1"/>
</dbReference>
<dbReference type="GO" id="GO:0005524">
    <property type="term" value="F:ATP binding"/>
    <property type="evidence" value="ECO:0007669"/>
    <property type="project" value="UniProtKB-KW"/>
</dbReference>
<keyword evidence="2" id="KW-0436">Ligase</keyword>
<dbReference type="EMBL" id="CP096649">
    <property type="protein sequence ID" value="UQK59584.1"/>
    <property type="molecule type" value="Genomic_DNA"/>
</dbReference>
<evidence type="ECO:0000259" key="7">
    <source>
        <dbReference type="Pfam" id="PF01656"/>
    </source>
</evidence>
<evidence type="ECO:0000313" key="10">
    <source>
        <dbReference type="Proteomes" id="UP000831151"/>
    </source>
</evidence>
<evidence type="ECO:0000256" key="2">
    <source>
        <dbReference type="ARBA" id="ARBA00022598"/>
    </source>
</evidence>
<evidence type="ECO:0000256" key="1">
    <source>
        <dbReference type="ARBA" id="ARBA00001946"/>
    </source>
</evidence>
<dbReference type="Gene3D" id="3.40.50.300">
    <property type="entry name" value="P-loop containing nucleotide triphosphate hydrolases"/>
    <property type="match status" value="2"/>
</dbReference>
<keyword evidence="6" id="KW-0315">Glutamine amidotransferase</keyword>
<keyword evidence="4" id="KW-0067">ATP-binding</keyword>
<accession>A0A9E7DKM7</accession>
<comment type="cofactor">
    <cofactor evidence="1">
        <name>Mg(2+)</name>
        <dbReference type="ChEBI" id="CHEBI:18420"/>
    </cofactor>
</comment>
<feature type="domain" description="CobB/CobQ-like glutamine amidotransferase" evidence="8">
    <location>
        <begin position="234"/>
        <end position="388"/>
    </location>
</feature>
<dbReference type="GO" id="GO:0042242">
    <property type="term" value="F:cobyrinic acid a,c-diamide synthase activity"/>
    <property type="evidence" value="ECO:0007669"/>
    <property type="project" value="InterPro"/>
</dbReference>
<sequence>MKGICIAAMNSNSGKTTISLALARLLANKNNKVKYLKSGPDFIDSRLGSFASKGDYGNVDIFMQKSGATEVGASDADYCVLEGVMGYLDGIYNTMKASTYANAKALGLKTVLVLTPKGEMFSLIAKLKGFMDYADNIVGVIFNKTHAKLYTIYKDLVEKELGLEVFGNIEMDEDFLIEDKDLGLELPSDIKAFDEKLDRIAAKLEKEIDFEKLLKYFEAAKTEEKKDFPKSKTRVAIAYDKAFNFYYKENIDFLEKYFNVKYFSVLDEEEVPEADLLYIGGGNLKDYLEIIEKSKSLESIKKYYDNGGKIFTEGEATYFLAESFNEHKMLSLIKGKAVSENRLHNFGYAYLKALRKNFLFDQDKIFHSQEFHKSSLSDNEFNLFKVEKPYRDDTWTSSFANERVVAIEQNISFVQDEEYFYKKIDSLRGENDV</sequence>
<evidence type="ECO:0000313" key="9">
    <source>
        <dbReference type="EMBL" id="UQK59584.1"/>
    </source>
</evidence>
<evidence type="ECO:0000256" key="5">
    <source>
        <dbReference type="ARBA" id="ARBA00022842"/>
    </source>
</evidence>
<keyword evidence="10" id="KW-1185">Reference proteome</keyword>
<keyword evidence="3" id="KW-0547">Nucleotide-binding</keyword>
<dbReference type="Pfam" id="PF07685">
    <property type="entry name" value="GATase_3"/>
    <property type="match status" value="1"/>
</dbReference>
<proteinExistence type="predicted"/>
<dbReference type="Gene3D" id="3.40.50.880">
    <property type="match status" value="1"/>
</dbReference>
<dbReference type="InterPro" id="IPR002586">
    <property type="entry name" value="CobQ/CobB/MinD/ParA_Nub-bd_dom"/>
</dbReference>
<dbReference type="PROSITE" id="PS51274">
    <property type="entry name" value="GATASE_COBBQ"/>
    <property type="match status" value="1"/>
</dbReference>
<dbReference type="SUPFAM" id="SSF52540">
    <property type="entry name" value="P-loop containing nucleoside triphosphate hydrolases"/>
    <property type="match status" value="1"/>
</dbReference>
<reference evidence="9" key="1">
    <citation type="submission" date="2022-04" db="EMBL/GenBank/DDBJ databases">
        <title>Complete genome sequences of Ezakiella coagulans and Fenollaria massiliensis.</title>
        <authorList>
            <person name="France M.T."/>
            <person name="Clifford J."/>
            <person name="Narina S."/>
            <person name="Rutt L."/>
            <person name="Ravel J."/>
        </authorList>
    </citation>
    <scope>NUCLEOTIDE SEQUENCE</scope>
    <source>
        <strain evidence="9">C0061C2</strain>
    </source>
</reference>
<evidence type="ECO:0000256" key="3">
    <source>
        <dbReference type="ARBA" id="ARBA00022741"/>
    </source>
</evidence>
<dbReference type="InterPro" id="IPR029062">
    <property type="entry name" value="Class_I_gatase-like"/>
</dbReference>